<evidence type="ECO:0000313" key="2">
    <source>
        <dbReference type="EMBL" id="KAK5059905.1"/>
    </source>
</evidence>
<accession>A0AAV9NLU5</accession>
<dbReference type="InterPro" id="IPR052370">
    <property type="entry name" value="Meta-cleavage_hydrolase"/>
</dbReference>
<comment type="caution">
    <text evidence="2">The sequence shown here is derived from an EMBL/GenBank/DDBJ whole genome shotgun (WGS) entry which is preliminary data.</text>
</comment>
<sequence length="276" mass="30684">MPSASEVQAPSETAQELFYLSLNSSSQTTVVLLHGLLSCNLEYAEVIPYLSAYHLLVVDLPAHSGSISVKPFSLSIAADLVAKLIRKHAHSGRAHVVGLSMGGFTALEVAKLQPDVVESLWVTGAAPFQGWFTWFAERPKLVYGFMNLLTNWLPRWLYNYAASWRGLHIPTGLIEEQKKNLDSKTVRQVYASILTMTLEEVQKISVRTLSVAGGIQDDVDATRKMGLVLKMKNEKSKAVLVKKAVHAWDLQHPQLFADGIKAWIEEKQLPAEYEDL</sequence>
<dbReference type="SUPFAM" id="SSF53474">
    <property type="entry name" value="alpha/beta-Hydrolases"/>
    <property type="match status" value="1"/>
</dbReference>
<dbReference type="PANTHER" id="PTHR43139:SF65">
    <property type="entry name" value="HYDROLASE FAMILY PROTEIN, PUTATIVE (AFU_ORTHOLOGUE AFUA_6G07060)-RELATED"/>
    <property type="match status" value="1"/>
</dbReference>
<gene>
    <name evidence="2" type="ORF">LTR84_009788</name>
</gene>
<dbReference type="GO" id="GO:0005783">
    <property type="term" value="C:endoplasmic reticulum"/>
    <property type="evidence" value="ECO:0007669"/>
    <property type="project" value="TreeGrafter"/>
</dbReference>
<dbReference type="Proteomes" id="UP001358417">
    <property type="component" value="Unassembled WGS sequence"/>
</dbReference>
<dbReference type="InterPro" id="IPR000073">
    <property type="entry name" value="AB_hydrolase_1"/>
</dbReference>
<organism evidence="2 3">
    <name type="scientific">Exophiala bonariae</name>
    <dbReference type="NCBI Taxonomy" id="1690606"/>
    <lineage>
        <taxon>Eukaryota</taxon>
        <taxon>Fungi</taxon>
        <taxon>Dikarya</taxon>
        <taxon>Ascomycota</taxon>
        <taxon>Pezizomycotina</taxon>
        <taxon>Eurotiomycetes</taxon>
        <taxon>Chaetothyriomycetidae</taxon>
        <taxon>Chaetothyriales</taxon>
        <taxon>Herpotrichiellaceae</taxon>
        <taxon>Exophiala</taxon>
    </lineage>
</organism>
<dbReference type="AlphaFoldDB" id="A0AAV9NLU5"/>
<evidence type="ECO:0000259" key="1">
    <source>
        <dbReference type="Pfam" id="PF12697"/>
    </source>
</evidence>
<dbReference type="Pfam" id="PF12697">
    <property type="entry name" value="Abhydrolase_6"/>
    <property type="match status" value="1"/>
</dbReference>
<protein>
    <recommendedName>
        <fullName evidence="1">AB hydrolase-1 domain-containing protein</fullName>
    </recommendedName>
</protein>
<dbReference type="InterPro" id="IPR029058">
    <property type="entry name" value="AB_hydrolase_fold"/>
</dbReference>
<dbReference type="Gene3D" id="3.40.50.1820">
    <property type="entry name" value="alpha/beta hydrolase"/>
    <property type="match status" value="1"/>
</dbReference>
<dbReference type="PANTHER" id="PTHR43139">
    <property type="entry name" value="SI:DKEY-122A22.2"/>
    <property type="match status" value="1"/>
</dbReference>
<dbReference type="EMBL" id="JAVRRD010000004">
    <property type="protein sequence ID" value="KAK5059905.1"/>
    <property type="molecule type" value="Genomic_DNA"/>
</dbReference>
<dbReference type="RefSeq" id="XP_064709726.1">
    <property type="nucleotide sequence ID" value="XM_064853327.1"/>
</dbReference>
<feature type="domain" description="AB hydrolase-1" evidence="1">
    <location>
        <begin position="30"/>
        <end position="258"/>
    </location>
</feature>
<proteinExistence type="predicted"/>
<name>A0AAV9NLU5_9EURO</name>
<dbReference type="GeneID" id="89977946"/>
<reference evidence="2 3" key="1">
    <citation type="submission" date="2023-08" db="EMBL/GenBank/DDBJ databases">
        <title>Black Yeasts Isolated from many extreme environments.</title>
        <authorList>
            <person name="Coleine C."/>
            <person name="Stajich J.E."/>
            <person name="Selbmann L."/>
        </authorList>
    </citation>
    <scope>NUCLEOTIDE SEQUENCE [LARGE SCALE GENOMIC DNA]</scope>
    <source>
        <strain evidence="2 3">CCFEE 5792</strain>
    </source>
</reference>
<evidence type="ECO:0000313" key="3">
    <source>
        <dbReference type="Proteomes" id="UP001358417"/>
    </source>
</evidence>
<keyword evidence="3" id="KW-1185">Reference proteome</keyword>